<keyword evidence="6 9" id="KW-0067">ATP-binding</keyword>
<evidence type="ECO:0000256" key="6">
    <source>
        <dbReference type="ARBA" id="ARBA00022840"/>
    </source>
</evidence>
<feature type="active site" description="Nucleophile" evidence="9">
    <location>
        <position position="340"/>
    </location>
</feature>
<evidence type="ECO:0000259" key="11">
    <source>
        <dbReference type="Pfam" id="PF07685"/>
    </source>
</evidence>
<dbReference type="GO" id="GO:0042242">
    <property type="term" value="F:cobyrinic acid a,c-diamide synthase activity"/>
    <property type="evidence" value="ECO:0007669"/>
    <property type="project" value="UniProtKB-UniRule"/>
</dbReference>
<sequence length="472" mass="51460">MPLPRLYLSAAHKSSGKTTITVGLCAALRARGLTVQPFKKGPDYIDPIWHGMACGRDCHNLDFHTMGHDEMRAVFLRQSARADINLIEGNKGLYDGVDIQGRNSNAALAGLLKTPVVLIIDTRGITRGVVPLLLGYQAFEPKVEIAGVLLNRVGDSRHEGKLRAAIDYYTDLPVLGAIPQDTDIEVPERHLGLIPGNEFGNPDGFITRAAEIIEANADLERLIDIAGTAPPLVFEGDKSGDSLPGPGIDTPPPHPVVKIGIPRDPAFGFYYPGDLTALRRAGAELIFFDTLSDPALPPVDGLFIGGGFPEVHMEAIEANTALRKSIHAALRNGMPAYAECGGLMYLTRGISWHGKRCEMVGVIPAETIMHERPQGRGYVVLRETGKGPWDRSGQDGRTIEAHEFHHSSITTVPMPGEEIQYAYEVLRGHGIDGRNDGIVYRNILAGFSHLRDVAENHWTGRFVEYVRKIKSA</sequence>
<accession>A0A450T4V4</accession>
<evidence type="ECO:0000256" key="9">
    <source>
        <dbReference type="HAMAP-Rule" id="MF_00027"/>
    </source>
</evidence>
<proteinExistence type="inferred from homology"/>
<dbReference type="AlphaFoldDB" id="A0A450T4V4"/>
<dbReference type="UniPathway" id="UPA00148">
    <property type="reaction ID" value="UER00231"/>
</dbReference>
<keyword evidence="7 9" id="KW-0460">Magnesium</keyword>
<name>A0A450T4V4_9GAMM</name>
<keyword evidence="5 9" id="KW-0547">Nucleotide-binding</keyword>
<dbReference type="EMBL" id="CAADEW010000151">
    <property type="protein sequence ID" value="VFJ63564.1"/>
    <property type="molecule type" value="Genomic_DNA"/>
</dbReference>
<dbReference type="InterPro" id="IPR004484">
    <property type="entry name" value="CbiA/CobB_synth"/>
</dbReference>
<protein>
    <recommendedName>
        <fullName evidence="9">Cobyrinate a,c-diamide synthase</fullName>
        <ecNumber evidence="9">6.3.5.11</ecNumber>
    </recommendedName>
    <alternativeName>
        <fullName evidence="9">Cobyrinic acid a,c-diamide synthetase</fullName>
    </alternativeName>
</protein>
<feature type="domain" description="CobB/CobQ-like glutamine amidotransferase" evidence="11">
    <location>
        <begin position="258"/>
        <end position="450"/>
    </location>
</feature>
<dbReference type="Pfam" id="PF01656">
    <property type="entry name" value="CbiA"/>
    <property type="match status" value="1"/>
</dbReference>
<dbReference type="CDD" id="cd05388">
    <property type="entry name" value="CobB_N"/>
    <property type="match status" value="1"/>
</dbReference>
<dbReference type="InterPro" id="IPR027417">
    <property type="entry name" value="P-loop_NTPase"/>
</dbReference>
<comment type="similarity">
    <text evidence="2">Belongs to the CobB/CobQ family. CobQ subfamily.</text>
</comment>
<dbReference type="InterPro" id="IPR011698">
    <property type="entry name" value="GATase_3"/>
</dbReference>
<evidence type="ECO:0000256" key="8">
    <source>
        <dbReference type="ARBA" id="ARBA00022962"/>
    </source>
</evidence>
<dbReference type="EC" id="6.3.5.11" evidence="9"/>
<comment type="pathway">
    <text evidence="9">Cofactor biosynthesis; adenosylcobalamin biosynthesis; cob(II)yrinate a,c-diamide from sirohydrochlorin (anaerobic route): step 10/10.</text>
</comment>
<comment type="similarity">
    <text evidence="9">Belongs to the CobB/CbiA family.</text>
</comment>
<dbReference type="InterPro" id="IPR029062">
    <property type="entry name" value="Class_I_gatase-like"/>
</dbReference>
<dbReference type="CDD" id="cd03130">
    <property type="entry name" value="GATase1_CobB"/>
    <property type="match status" value="1"/>
</dbReference>
<comment type="function">
    <text evidence="9">Catalyzes the ATP-dependent amidation of the two carboxylate groups at positions a and c of cobyrinate, using either L-glutamine or ammonia as the nitrogen source.</text>
</comment>
<evidence type="ECO:0000256" key="4">
    <source>
        <dbReference type="ARBA" id="ARBA00022598"/>
    </source>
</evidence>
<dbReference type="SUPFAM" id="SSF52540">
    <property type="entry name" value="P-loop containing nucleoside triphosphate hydrolases"/>
    <property type="match status" value="1"/>
</dbReference>
<dbReference type="NCBIfam" id="NF002204">
    <property type="entry name" value="PRK01077.1"/>
    <property type="match status" value="1"/>
</dbReference>
<dbReference type="Pfam" id="PF07685">
    <property type="entry name" value="GATase_3"/>
    <property type="match status" value="1"/>
</dbReference>
<dbReference type="EMBL" id="CAADFD010000067">
    <property type="protein sequence ID" value="VFJ61649.1"/>
    <property type="molecule type" value="Genomic_DNA"/>
</dbReference>
<evidence type="ECO:0000256" key="5">
    <source>
        <dbReference type="ARBA" id="ARBA00022741"/>
    </source>
</evidence>
<evidence type="ECO:0000256" key="2">
    <source>
        <dbReference type="ARBA" id="ARBA00006205"/>
    </source>
</evidence>
<comment type="catalytic activity">
    <reaction evidence="9">
        <text>cob(II)yrinate + 2 L-glutamine + 2 ATP + 2 H2O = cob(II)yrinate a,c diamide + 2 L-glutamate + 2 ADP + 2 phosphate + 2 H(+)</text>
        <dbReference type="Rhea" id="RHEA:26289"/>
        <dbReference type="ChEBI" id="CHEBI:15377"/>
        <dbReference type="ChEBI" id="CHEBI:15378"/>
        <dbReference type="ChEBI" id="CHEBI:29985"/>
        <dbReference type="ChEBI" id="CHEBI:30616"/>
        <dbReference type="ChEBI" id="CHEBI:43474"/>
        <dbReference type="ChEBI" id="CHEBI:58359"/>
        <dbReference type="ChEBI" id="CHEBI:58537"/>
        <dbReference type="ChEBI" id="CHEBI:58894"/>
        <dbReference type="ChEBI" id="CHEBI:456216"/>
        <dbReference type="EC" id="6.3.5.11"/>
    </reaction>
</comment>
<organism evidence="12">
    <name type="scientific">Candidatus Kentrum sp. FW</name>
    <dbReference type="NCBI Taxonomy" id="2126338"/>
    <lineage>
        <taxon>Bacteria</taxon>
        <taxon>Pseudomonadati</taxon>
        <taxon>Pseudomonadota</taxon>
        <taxon>Gammaproteobacteria</taxon>
        <taxon>Candidatus Kentrum</taxon>
    </lineage>
</organism>
<evidence type="ECO:0000256" key="1">
    <source>
        <dbReference type="ARBA" id="ARBA00001946"/>
    </source>
</evidence>
<comment type="cofactor">
    <cofactor evidence="1 9">
        <name>Mg(2+)</name>
        <dbReference type="ChEBI" id="CHEBI:18420"/>
    </cofactor>
</comment>
<dbReference type="HAMAP" id="MF_00027">
    <property type="entry name" value="CobB_CbiA"/>
    <property type="match status" value="1"/>
</dbReference>
<gene>
    <name evidence="9" type="primary">cbiA</name>
    <name evidence="13" type="ORF">BECKFW1821A_GA0114235_11512</name>
    <name evidence="12" type="ORF">BECKFW1821B_GA0114236_10674</name>
</gene>
<keyword evidence="8 9" id="KW-0315">Glutamine amidotransferase</keyword>
<dbReference type="Gene3D" id="3.40.50.300">
    <property type="entry name" value="P-loop containing nucleotide triphosphate hydrolases"/>
    <property type="match status" value="1"/>
</dbReference>
<comment type="miscellaneous">
    <text evidence="9">The a and c carboxylates of cobyrinate are activated for nucleophilic attack via formation of a phosphorylated intermediate by ATP. CbiA catalyzes first the amidation of the c-carboxylate, and then that of the a-carboxylate.</text>
</comment>
<keyword evidence="3 9" id="KW-0169">Cobalamin biosynthesis</keyword>
<dbReference type="InterPro" id="IPR002586">
    <property type="entry name" value="CobQ/CobB/MinD/ParA_Nub-bd_dom"/>
</dbReference>
<dbReference type="Gene3D" id="3.40.50.880">
    <property type="match status" value="1"/>
</dbReference>
<evidence type="ECO:0000313" key="12">
    <source>
        <dbReference type="EMBL" id="VFJ61649.1"/>
    </source>
</evidence>
<evidence type="ECO:0000256" key="3">
    <source>
        <dbReference type="ARBA" id="ARBA00022573"/>
    </source>
</evidence>
<keyword evidence="4 9" id="KW-0436">Ligase</keyword>
<dbReference type="GO" id="GO:0009236">
    <property type="term" value="P:cobalamin biosynthetic process"/>
    <property type="evidence" value="ECO:0007669"/>
    <property type="project" value="UniProtKB-UniRule"/>
</dbReference>
<evidence type="ECO:0000256" key="7">
    <source>
        <dbReference type="ARBA" id="ARBA00022842"/>
    </source>
</evidence>
<dbReference type="NCBIfam" id="TIGR00379">
    <property type="entry name" value="cobB"/>
    <property type="match status" value="1"/>
</dbReference>
<feature type="domain" description="CobQ/CobB/MinD/ParA nucleotide binding" evidence="10">
    <location>
        <begin position="15"/>
        <end position="191"/>
    </location>
</feature>
<dbReference type="PROSITE" id="PS51274">
    <property type="entry name" value="GATASE_COBBQ"/>
    <property type="match status" value="1"/>
</dbReference>
<evidence type="ECO:0000313" key="13">
    <source>
        <dbReference type="EMBL" id="VFJ63564.1"/>
    </source>
</evidence>
<evidence type="ECO:0000259" key="10">
    <source>
        <dbReference type="Pfam" id="PF01656"/>
    </source>
</evidence>
<reference evidence="12" key="1">
    <citation type="submission" date="2019-02" db="EMBL/GenBank/DDBJ databases">
        <authorList>
            <person name="Gruber-Vodicka R. H."/>
            <person name="Seah K. B. B."/>
        </authorList>
    </citation>
    <scope>NUCLEOTIDE SEQUENCE</scope>
    <source>
        <strain evidence="12">BECK_BZ106</strain>
        <strain evidence="13">BECK_BZ15</strain>
    </source>
</reference>
<feature type="site" description="Increases nucleophilicity of active site Cys" evidence="9">
    <location>
        <position position="449"/>
    </location>
</feature>
<comment type="domain">
    <text evidence="9">Comprises of two domains. The C-terminal domain contains the binding site for glutamine and catalyzes the hydrolysis of this substrate to glutamate and ammonia. The N-terminal domain is anticipated to bind ATP and cobyrinate and catalyzes the ultimate synthesis of the diamide product. The ammonia produced via the glutaminase domain is probably translocated to the adjacent domain via a molecular tunnel, where it reacts with an activated intermediate.</text>
</comment>
<dbReference type="SUPFAM" id="SSF52317">
    <property type="entry name" value="Class I glutamine amidotransferase-like"/>
    <property type="match status" value="1"/>
</dbReference>
<dbReference type="GO" id="GO:0005524">
    <property type="term" value="F:ATP binding"/>
    <property type="evidence" value="ECO:0007669"/>
    <property type="project" value="UniProtKB-UniRule"/>
</dbReference>
<dbReference type="PANTHER" id="PTHR43873:SF1">
    <property type="entry name" value="COBYRINATE A,C-DIAMIDE SYNTHASE"/>
    <property type="match status" value="1"/>
</dbReference>
<dbReference type="PANTHER" id="PTHR43873">
    <property type="entry name" value="COBYRINATE A,C-DIAMIDE SYNTHASE"/>
    <property type="match status" value="1"/>
</dbReference>